<reference evidence="3" key="1">
    <citation type="submission" date="2021-02" db="EMBL/GenBank/DDBJ databases">
        <authorList>
            <person name="Nowell W R."/>
        </authorList>
    </citation>
    <scope>NUCLEOTIDE SEQUENCE</scope>
</reference>
<sequence>ADLYPPPYEEPPKPVVFSLEYEDQDAVLRQQLQNRSIFPHRLVVPDIDITNIERIQYIWLDAHIMTKSESYEQMFSLEQTLFFNCANECASYIRNTRDSAIFLITSGNLGQSVVPLIHDSVQLQSIYVYCADKQRHMQWSLSFSKVRCVYDTEEEMLEQLLNDSIKMNVAVGKQYLKMEKYHKAYDYFDTAQSLLASDDNDPQIELLSNELNEVLNVLTKPIYYEKSFNFDFVLALILETDSNRLTASNKKTLIIILKLQEKNMENLQNALDEIGGITLIYNDSVKKCCTDITINMDKQIFLLILGILDVDSMLSLTTFPQLKAVYMYVDETIKTDTSNEKFRGIFTSENDLLFELIRNMIYVQTQEGHKLKSYGKNILAKTKYQQAQELCKLLRKALAMGWTE</sequence>
<gene>
    <name evidence="3" type="ORF">GPM918_LOCUS40823</name>
    <name evidence="4" type="ORF">SRO942_LOCUS41810</name>
</gene>
<feature type="repeat" description="TPR" evidence="1">
    <location>
        <begin position="165"/>
        <end position="198"/>
    </location>
</feature>
<organism evidence="3 5">
    <name type="scientific">Didymodactylos carnosus</name>
    <dbReference type="NCBI Taxonomy" id="1234261"/>
    <lineage>
        <taxon>Eukaryota</taxon>
        <taxon>Metazoa</taxon>
        <taxon>Spiralia</taxon>
        <taxon>Gnathifera</taxon>
        <taxon>Rotifera</taxon>
        <taxon>Eurotatoria</taxon>
        <taxon>Bdelloidea</taxon>
        <taxon>Philodinida</taxon>
        <taxon>Philodinidae</taxon>
        <taxon>Didymodactylos</taxon>
    </lineage>
</organism>
<feature type="non-terminal residue" evidence="3">
    <location>
        <position position="1"/>
    </location>
</feature>
<keyword evidence="5" id="KW-1185">Reference proteome</keyword>
<evidence type="ECO:0000256" key="2">
    <source>
        <dbReference type="SAM" id="Coils"/>
    </source>
</evidence>
<name>A0A815Z2Q6_9BILA</name>
<dbReference type="Proteomes" id="UP000663829">
    <property type="component" value="Unassembled WGS sequence"/>
</dbReference>
<evidence type="ECO:0000313" key="3">
    <source>
        <dbReference type="EMBL" id="CAF1577259.1"/>
    </source>
</evidence>
<comment type="caution">
    <text evidence="3">The sequence shown here is derived from an EMBL/GenBank/DDBJ whole genome shotgun (WGS) entry which is preliminary data.</text>
</comment>
<feature type="coiled-coil region" evidence="2">
    <location>
        <begin position="250"/>
        <end position="277"/>
    </location>
</feature>
<accession>A0A815Z2Q6</accession>
<dbReference type="Proteomes" id="UP000681722">
    <property type="component" value="Unassembled WGS sequence"/>
</dbReference>
<dbReference type="AlphaFoldDB" id="A0A815Z2Q6"/>
<dbReference type="EMBL" id="CAJNOQ010030929">
    <property type="protein sequence ID" value="CAF1577259.1"/>
    <property type="molecule type" value="Genomic_DNA"/>
</dbReference>
<dbReference type="EMBL" id="CAJOBC010096841">
    <property type="protein sequence ID" value="CAF4443091.1"/>
    <property type="molecule type" value="Genomic_DNA"/>
</dbReference>
<protein>
    <submittedName>
        <fullName evidence="3">Uncharacterized protein</fullName>
    </submittedName>
</protein>
<evidence type="ECO:0000256" key="1">
    <source>
        <dbReference type="PROSITE-ProRule" id="PRU00339"/>
    </source>
</evidence>
<proteinExistence type="predicted"/>
<dbReference type="PROSITE" id="PS50005">
    <property type="entry name" value="TPR"/>
    <property type="match status" value="1"/>
</dbReference>
<dbReference type="InterPro" id="IPR019734">
    <property type="entry name" value="TPR_rpt"/>
</dbReference>
<keyword evidence="1" id="KW-0802">TPR repeat</keyword>
<keyword evidence="2" id="KW-0175">Coiled coil</keyword>
<evidence type="ECO:0000313" key="4">
    <source>
        <dbReference type="EMBL" id="CAF4443091.1"/>
    </source>
</evidence>
<evidence type="ECO:0000313" key="5">
    <source>
        <dbReference type="Proteomes" id="UP000663829"/>
    </source>
</evidence>